<evidence type="ECO:0000259" key="2">
    <source>
        <dbReference type="Pfam" id="PF13439"/>
    </source>
</evidence>
<evidence type="ECO:0000313" key="3">
    <source>
        <dbReference type="EMBL" id="PMK46287.1"/>
    </source>
</evidence>
<dbReference type="PANTHER" id="PTHR45947:SF3">
    <property type="entry name" value="SULFOQUINOVOSYL TRANSFERASE SQD2"/>
    <property type="match status" value="1"/>
</dbReference>
<reference evidence="3" key="3">
    <citation type="journal article" date="2018" name="Nature">
        <title>A major lineage of non-tailed dsDNA viruses as unrecognized killers of marine bacteria.</title>
        <authorList>
            <person name="Kauffman K.M."/>
            <person name="Hussain F.A."/>
            <person name="Yang J."/>
            <person name="Arevalo P."/>
            <person name="Brown J.M."/>
            <person name="Chang W.K."/>
            <person name="VanInsberghe D."/>
            <person name="Elsherbini J."/>
            <person name="Sharma R.S."/>
            <person name="Cutler M.B."/>
            <person name="Kelly L."/>
            <person name="Polz M.F."/>
        </authorList>
    </citation>
    <scope>NUCLEOTIDE SEQUENCE</scope>
    <source>
        <strain evidence="3">10N.261.52.F7</strain>
    </source>
</reference>
<dbReference type="PANTHER" id="PTHR45947">
    <property type="entry name" value="SULFOQUINOVOSYL TRANSFERASE SQD2"/>
    <property type="match status" value="1"/>
</dbReference>
<accession>A0AB36XKE7</accession>
<dbReference type="InterPro" id="IPR050194">
    <property type="entry name" value="Glycosyltransferase_grp1"/>
</dbReference>
<dbReference type="SUPFAM" id="SSF53756">
    <property type="entry name" value="UDP-Glycosyltransferase/glycogen phosphorylase"/>
    <property type="match status" value="1"/>
</dbReference>
<evidence type="ECO:0000259" key="1">
    <source>
        <dbReference type="Pfam" id="PF00534"/>
    </source>
</evidence>
<dbReference type="Pfam" id="PF13439">
    <property type="entry name" value="Glyco_transf_4"/>
    <property type="match status" value="1"/>
</dbReference>
<dbReference type="Gene3D" id="3.40.50.2000">
    <property type="entry name" value="Glycogen Phosphorylase B"/>
    <property type="match status" value="2"/>
</dbReference>
<evidence type="ECO:0008006" key="4">
    <source>
        <dbReference type="Google" id="ProtNLM"/>
    </source>
</evidence>
<dbReference type="Pfam" id="PF00534">
    <property type="entry name" value="Glycos_transf_1"/>
    <property type="match status" value="1"/>
</dbReference>
<protein>
    <recommendedName>
        <fullName evidence="4">Glycosyltransferase family 1 protein</fullName>
    </recommendedName>
</protein>
<dbReference type="RefSeq" id="WP_102279129.1">
    <property type="nucleotide sequence ID" value="NZ_JAJGZN020000009.1"/>
</dbReference>
<comment type="caution">
    <text evidence="3">The sequence shown here is derived from an EMBL/GenBank/DDBJ whole genome shotgun (WGS) entry which is preliminary data.</text>
</comment>
<reference key="1">
    <citation type="submission" date="2016-07" db="EMBL/GenBank/DDBJ databases">
        <title>Nontailed viruses are major unrecognized killers of bacteria in the ocean.</title>
        <authorList>
            <person name="Kauffman K."/>
            <person name="Hussain F."/>
            <person name="Yang J."/>
            <person name="Arevalo P."/>
            <person name="Brown J."/>
            <person name="Cutler M."/>
            <person name="Kelly L."/>
            <person name="Polz M.F."/>
        </authorList>
    </citation>
    <scope>NUCLEOTIDE SEQUENCE [LARGE SCALE GENOMIC DNA]</scope>
    <source>
        <strain>10N.261.52.F7</strain>
    </source>
</reference>
<reference evidence="3" key="2">
    <citation type="submission" date="2016-07" db="EMBL/GenBank/DDBJ databases">
        <authorList>
            <person name="Kauffman K."/>
            <person name="Arevalo P."/>
            <person name="Polz M.F."/>
        </authorList>
    </citation>
    <scope>NUCLEOTIDE SEQUENCE</scope>
    <source>
        <strain evidence="3">10N.261.52.F7</strain>
    </source>
</reference>
<dbReference type="AlphaFoldDB" id="A0AB36XKE7"/>
<name>A0AB36XKE7_9VIBR</name>
<dbReference type="GO" id="GO:0016757">
    <property type="term" value="F:glycosyltransferase activity"/>
    <property type="evidence" value="ECO:0007669"/>
    <property type="project" value="InterPro"/>
</dbReference>
<sequence length="379" mass="43441">MKLCVIITVSQNLYSLYRKQFSYLQSKGYEITAIAAPGPEHDILRKQGINTIEIDMVKRPSPFLDFISLFKIWKHLIFNRYDIISVSTPKASLLGSLAARFSFHKNIIFTLRGRIYENEVGAKKKIYMLIDKLICFLSKKVFCISNEIMKDCIDNSIVSQNKIFVLGSGSSNGVDLDIFTKSKVLNDQAGVIRSRLDINRDDIVLLYSGRLRNDKGIRELLDAFEIIDNIDCKLIIQGEFDDTDPLPQIYRDKIEFNDRVHLEGWSFNVEKYFACADIFVFPSYREGFGNVAIEASSMELPVIAFDVVGCRESVVDGKTGILVEARSVRDLAETIDRLINDQELRMVLGKNGRIRIEKYFDSHVLWEQLHLVYSEMKNS</sequence>
<feature type="domain" description="Glycosyl transferase family 1" evidence="1">
    <location>
        <begin position="193"/>
        <end position="353"/>
    </location>
</feature>
<gene>
    <name evidence="3" type="ORF">BCT99_20090</name>
</gene>
<proteinExistence type="predicted"/>
<organism evidence="3">
    <name type="scientific">Vibrio lentus</name>
    <dbReference type="NCBI Taxonomy" id="136468"/>
    <lineage>
        <taxon>Bacteria</taxon>
        <taxon>Pseudomonadati</taxon>
        <taxon>Pseudomonadota</taxon>
        <taxon>Gammaproteobacteria</taxon>
        <taxon>Vibrionales</taxon>
        <taxon>Vibrionaceae</taxon>
        <taxon>Vibrio</taxon>
    </lineage>
</organism>
<feature type="domain" description="Glycosyltransferase subfamily 4-like N-terminal" evidence="2">
    <location>
        <begin position="23"/>
        <end position="176"/>
    </location>
</feature>
<dbReference type="CDD" id="cd03808">
    <property type="entry name" value="GT4_CapM-like"/>
    <property type="match status" value="1"/>
</dbReference>
<dbReference type="EMBL" id="MCXM01000016">
    <property type="protein sequence ID" value="PMK46287.1"/>
    <property type="molecule type" value="Genomic_DNA"/>
</dbReference>
<dbReference type="InterPro" id="IPR028098">
    <property type="entry name" value="Glyco_trans_4-like_N"/>
</dbReference>
<dbReference type="InterPro" id="IPR001296">
    <property type="entry name" value="Glyco_trans_1"/>
</dbReference>